<dbReference type="AlphaFoldDB" id="A0A086ZK81"/>
<sequence>MNTVLELSDNQLLVIEGSKGLQSFVDGWLAGFDLGQILGNLFWG</sequence>
<dbReference type="RefSeq" id="WP_272945328.1">
    <property type="nucleotide sequence ID" value="NZ_JDUS01000001.1"/>
</dbReference>
<protein>
    <submittedName>
        <fullName evidence="1">Uncharacterized protein</fullName>
    </submittedName>
</protein>
<evidence type="ECO:0000313" key="2">
    <source>
        <dbReference type="Proteomes" id="UP000029096"/>
    </source>
</evidence>
<name>A0A086ZK81_9BIFI</name>
<dbReference type="Proteomes" id="UP000029096">
    <property type="component" value="Unassembled WGS sequence"/>
</dbReference>
<proteinExistence type="predicted"/>
<organism evidence="1 2">
    <name type="scientific">Bifidobacterium bohemicum DSM 22767</name>
    <dbReference type="NCBI Taxonomy" id="1437606"/>
    <lineage>
        <taxon>Bacteria</taxon>
        <taxon>Bacillati</taxon>
        <taxon>Actinomycetota</taxon>
        <taxon>Actinomycetes</taxon>
        <taxon>Bifidobacteriales</taxon>
        <taxon>Bifidobacteriaceae</taxon>
        <taxon>Bifidobacterium</taxon>
    </lineage>
</organism>
<comment type="caution">
    <text evidence="1">The sequence shown here is derived from an EMBL/GenBank/DDBJ whole genome shotgun (WGS) entry which is preliminary data.</text>
</comment>
<evidence type="ECO:0000313" key="1">
    <source>
        <dbReference type="EMBL" id="KFI46931.1"/>
    </source>
</evidence>
<dbReference type="STRING" id="1437606.BBOH_0405"/>
<keyword evidence="2" id="KW-1185">Reference proteome</keyword>
<gene>
    <name evidence="1" type="ORF">BBOH_0405</name>
</gene>
<dbReference type="EMBL" id="JGYP01000001">
    <property type="protein sequence ID" value="KFI46931.1"/>
    <property type="molecule type" value="Genomic_DNA"/>
</dbReference>
<reference evidence="1 2" key="1">
    <citation type="submission" date="2014-03" db="EMBL/GenBank/DDBJ databases">
        <title>Genomics of Bifidobacteria.</title>
        <authorList>
            <person name="Ventura M."/>
            <person name="Milani C."/>
            <person name="Lugli G.A."/>
        </authorList>
    </citation>
    <scope>NUCLEOTIDE SEQUENCE [LARGE SCALE GENOMIC DNA]</scope>
    <source>
        <strain evidence="1 2">DSM 22767</strain>
    </source>
</reference>
<accession>A0A086ZK81</accession>